<name>M3CGJ2_SPHMS</name>
<feature type="non-terminal residue" evidence="2">
    <location>
        <position position="1"/>
    </location>
</feature>
<accession>M3CGJ2</accession>
<protein>
    <submittedName>
        <fullName evidence="2">Uncharacterized protein</fullName>
    </submittedName>
</protein>
<proteinExistence type="predicted"/>
<sequence>RSVGPSSRYWNGDSSSSSSSAKLRDIVLGYHATRIVVADDRPLPLTDYCTDVADLITVLYSLQAVILLKNPNACYSCDHIIAQTLLQLLLPDSASIFPA</sequence>
<feature type="compositionally biased region" description="Polar residues" evidence="1">
    <location>
        <begin position="1"/>
        <end position="13"/>
    </location>
</feature>
<dbReference type="RefSeq" id="XP_016761019.1">
    <property type="nucleotide sequence ID" value="XM_016910410.1"/>
</dbReference>
<evidence type="ECO:0000313" key="2">
    <source>
        <dbReference type="EMBL" id="EMF12898.1"/>
    </source>
</evidence>
<evidence type="ECO:0000256" key="1">
    <source>
        <dbReference type="SAM" id="MobiDB-lite"/>
    </source>
</evidence>
<reference evidence="2 3" key="1">
    <citation type="journal article" date="2012" name="PLoS Pathog.">
        <title>Diverse lifestyles and strategies of plant pathogenesis encoded in the genomes of eighteen Dothideomycetes fungi.</title>
        <authorList>
            <person name="Ohm R.A."/>
            <person name="Feau N."/>
            <person name="Henrissat B."/>
            <person name="Schoch C.L."/>
            <person name="Horwitz B.A."/>
            <person name="Barry K.W."/>
            <person name="Condon B.J."/>
            <person name="Copeland A.C."/>
            <person name="Dhillon B."/>
            <person name="Glaser F."/>
            <person name="Hesse C.N."/>
            <person name="Kosti I."/>
            <person name="LaButti K."/>
            <person name="Lindquist E.A."/>
            <person name="Lucas S."/>
            <person name="Salamov A.A."/>
            <person name="Bradshaw R.E."/>
            <person name="Ciuffetti L."/>
            <person name="Hamelin R.C."/>
            <person name="Kema G.H.J."/>
            <person name="Lawrence C."/>
            <person name="Scott J.A."/>
            <person name="Spatafora J.W."/>
            <person name="Turgeon B.G."/>
            <person name="de Wit P.J.G.M."/>
            <person name="Zhong S."/>
            <person name="Goodwin S.B."/>
            <person name="Grigoriev I.V."/>
        </authorList>
    </citation>
    <scope>NUCLEOTIDE SEQUENCE [LARGE SCALE GENOMIC DNA]</scope>
    <source>
        <strain evidence="2 3">SO2202</strain>
    </source>
</reference>
<dbReference type="AlphaFoldDB" id="M3CGJ2"/>
<dbReference type="Proteomes" id="UP000016931">
    <property type="component" value="Unassembled WGS sequence"/>
</dbReference>
<feature type="region of interest" description="Disordered" evidence="1">
    <location>
        <begin position="1"/>
        <end position="20"/>
    </location>
</feature>
<dbReference type="HOGENOM" id="CLU_2326476_0_0_1"/>
<dbReference type="GeneID" id="27907547"/>
<dbReference type="EMBL" id="KB456264">
    <property type="protein sequence ID" value="EMF12898.1"/>
    <property type="molecule type" value="Genomic_DNA"/>
</dbReference>
<evidence type="ECO:0000313" key="3">
    <source>
        <dbReference type="Proteomes" id="UP000016931"/>
    </source>
</evidence>
<gene>
    <name evidence="2" type="ORF">SEPMUDRAFT_86316</name>
</gene>
<keyword evidence="3" id="KW-1185">Reference proteome</keyword>
<organism evidence="2 3">
    <name type="scientific">Sphaerulina musiva (strain SO2202)</name>
    <name type="common">Poplar stem canker fungus</name>
    <name type="synonym">Septoria musiva</name>
    <dbReference type="NCBI Taxonomy" id="692275"/>
    <lineage>
        <taxon>Eukaryota</taxon>
        <taxon>Fungi</taxon>
        <taxon>Dikarya</taxon>
        <taxon>Ascomycota</taxon>
        <taxon>Pezizomycotina</taxon>
        <taxon>Dothideomycetes</taxon>
        <taxon>Dothideomycetidae</taxon>
        <taxon>Mycosphaerellales</taxon>
        <taxon>Mycosphaerellaceae</taxon>
        <taxon>Sphaerulina</taxon>
    </lineage>
</organism>